<evidence type="ECO:0000256" key="7">
    <source>
        <dbReference type="ARBA" id="ARBA00022786"/>
    </source>
</evidence>
<dbReference type="PROSITE" id="PS51044">
    <property type="entry name" value="ZF_SP_RING"/>
    <property type="match status" value="1"/>
</dbReference>
<keyword evidence="5" id="KW-0479">Metal-binding</keyword>
<dbReference type="InterPro" id="IPR004181">
    <property type="entry name" value="Znf_MIZ"/>
</dbReference>
<reference evidence="14" key="1">
    <citation type="journal article" date="2012" name="G3 (Bethesda)">
        <title>Pichia sorbitophila, an interspecies yeast hybrid reveals early steps of genome resolution following polyploidization.</title>
        <authorList>
            <person name="Leh Louis V."/>
            <person name="Despons L."/>
            <person name="Friedrich A."/>
            <person name="Martin T."/>
            <person name="Durrens P."/>
            <person name="Casaregola S."/>
            <person name="Neuveglise C."/>
            <person name="Fairhead C."/>
            <person name="Marck C."/>
            <person name="Cruz J.A."/>
            <person name="Straub M.L."/>
            <person name="Kugler V."/>
            <person name="Sacerdot C."/>
            <person name="Uzunov Z."/>
            <person name="Thierry A."/>
            <person name="Weiss S."/>
            <person name="Bleykasten C."/>
            <person name="De Montigny J."/>
            <person name="Jacques N."/>
            <person name="Jung P."/>
            <person name="Lemaire M."/>
            <person name="Mallet S."/>
            <person name="Morel G."/>
            <person name="Richard G.F."/>
            <person name="Sarkar A."/>
            <person name="Savel G."/>
            <person name="Schacherer J."/>
            <person name="Seret M.L."/>
            <person name="Talla E."/>
            <person name="Samson G."/>
            <person name="Jubin C."/>
            <person name="Poulain J."/>
            <person name="Vacherie B."/>
            <person name="Barbe V."/>
            <person name="Pelletier E."/>
            <person name="Sherman D.J."/>
            <person name="Westhof E."/>
            <person name="Weissenbach J."/>
            <person name="Baret P.V."/>
            <person name="Wincker P."/>
            <person name="Gaillardin C."/>
            <person name="Dujon B."/>
            <person name="Souciet J.L."/>
        </authorList>
    </citation>
    <scope>NUCLEOTIDE SEQUENCE [LARGE SCALE GENOMIC DNA]</scope>
    <source>
        <strain evidence="14">CBS 270.75 / DBVPG 7215 / KCTC 17166 / NRRL Y-17582</strain>
    </source>
</reference>
<evidence type="ECO:0000256" key="2">
    <source>
        <dbReference type="ARBA" id="ARBA00004718"/>
    </source>
</evidence>
<evidence type="ECO:0000256" key="5">
    <source>
        <dbReference type="ARBA" id="ARBA00022723"/>
    </source>
</evidence>
<dbReference type="Proteomes" id="UP000006790">
    <property type="component" value="Chromosome 1"/>
</dbReference>
<protein>
    <recommendedName>
        <fullName evidence="12">SP-RING-type domain-containing protein</fullName>
    </recommendedName>
</protein>
<feature type="domain" description="SP-RING-type" evidence="12">
    <location>
        <begin position="167"/>
        <end position="247"/>
    </location>
</feature>
<dbReference type="CDD" id="cd16651">
    <property type="entry name" value="SPL-RING_NSE2"/>
    <property type="match status" value="1"/>
</dbReference>
<dbReference type="SMART" id="SM00504">
    <property type="entry name" value="Ubox"/>
    <property type="match status" value="1"/>
</dbReference>
<comment type="subcellular location">
    <subcellularLocation>
        <location evidence="1">Nucleus</location>
    </subcellularLocation>
</comment>
<evidence type="ECO:0000313" key="13">
    <source>
        <dbReference type="EMBL" id="AET37591.1"/>
    </source>
</evidence>
<sequence length="264" mass="30190">MNFVPDYLPLHHDVLRQFHALSAYPKSDMLQDIRNQFEVALVEIVNENTGRYPAHLINELAQEYRSLNVLASEIDAYDRQLQKAKSNYKLETDQCEPITLESWDQYRLNRFKAPSLEQAFTKLDAKTSNSKPDASGDQLEKVFVALPYIWEDPTVMLPEDMATAQQEEDELKFSGGTIELTCPISFQPFKAPMISRKCGHVFDKPALERFLENQTKTCPQGACGQHVNMKDFVPDLVMQFRCLIHTTKKQKTRASPDASTDVVD</sequence>
<evidence type="ECO:0000256" key="10">
    <source>
        <dbReference type="PROSITE-ProRule" id="PRU00452"/>
    </source>
</evidence>
<dbReference type="EMBL" id="CP002497">
    <property type="protein sequence ID" value="AET37591.1"/>
    <property type="molecule type" value="Genomic_DNA"/>
</dbReference>
<dbReference type="AlphaFoldDB" id="G8JNC7"/>
<accession>G8JNC7</accession>
<dbReference type="GO" id="GO:0008270">
    <property type="term" value="F:zinc ion binding"/>
    <property type="evidence" value="ECO:0007669"/>
    <property type="project" value="UniProtKB-KW"/>
</dbReference>
<keyword evidence="8" id="KW-0862">Zinc</keyword>
<evidence type="ECO:0000259" key="12">
    <source>
        <dbReference type="PROSITE" id="PS51044"/>
    </source>
</evidence>
<dbReference type="OrthoDB" id="756301at2759"/>
<dbReference type="InterPro" id="IPR003613">
    <property type="entry name" value="Ubox_domain"/>
</dbReference>
<evidence type="ECO:0000256" key="4">
    <source>
        <dbReference type="ARBA" id="ARBA00022679"/>
    </source>
</evidence>
<dbReference type="GeneID" id="11469700"/>
<keyword evidence="4" id="KW-0808">Transferase</keyword>
<dbReference type="UniPathway" id="UPA00886"/>
<dbReference type="FunCoup" id="G8JNC7">
    <property type="interactions" value="52"/>
</dbReference>
<evidence type="ECO:0000313" key="14">
    <source>
        <dbReference type="Proteomes" id="UP000006790"/>
    </source>
</evidence>
<dbReference type="InParanoid" id="G8JNC7"/>
<dbReference type="Pfam" id="PF22326">
    <property type="entry name" value="MMS21_N"/>
    <property type="match status" value="1"/>
</dbReference>
<keyword evidence="11" id="KW-0175">Coiled coil</keyword>
<dbReference type="GO" id="GO:0000724">
    <property type="term" value="P:double-strand break repair via homologous recombination"/>
    <property type="evidence" value="ECO:0007669"/>
    <property type="project" value="InterPro"/>
</dbReference>
<dbReference type="GO" id="GO:1990683">
    <property type="term" value="P:DNA double-strand break attachment to nuclear envelope"/>
    <property type="evidence" value="ECO:0007669"/>
    <property type="project" value="EnsemblFungi"/>
</dbReference>
<gene>
    <name evidence="13" type="ordered locus">Ecym_1358</name>
</gene>
<evidence type="ECO:0000256" key="3">
    <source>
        <dbReference type="ARBA" id="ARBA00008212"/>
    </source>
</evidence>
<dbReference type="InterPro" id="IPR054753">
    <property type="entry name" value="MMS21_N"/>
</dbReference>
<dbReference type="STRING" id="931890.G8JNC7"/>
<organism evidence="13 14">
    <name type="scientific">Eremothecium cymbalariae (strain CBS 270.75 / DBVPG 7215 / KCTC 17166 / NRRL Y-17582)</name>
    <name type="common">Yeast</name>
    <dbReference type="NCBI Taxonomy" id="931890"/>
    <lineage>
        <taxon>Eukaryota</taxon>
        <taxon>Fungi</taxon>
        <taxon>Dikarya</taxon>
        <taxon>Ascomycota</taxon>
        <taxon>Saccharomycotina</taxon>
        <taxon>Saccharomycetes</taxon>
        <taxon>Saccharomycetales</taxon>
        <taxon>Saccharomycetaceae</taxon>
        <taxon>Eremothecium</taxon>
    </lineage>
</organism>
<dbReference type="HOGENOM" id="CLU_088986_0_0_1"/>
<proteinExistence type="inferred from homology"/>
<evidence type="ECO:0000256" key="1">
    <source>
        <dbReference type="ARBA" id="ARBA00004123"/>
    </source>
</evidence>
<evidence type="ECO:0000256" key="9">
    <source>
        <dbReference type="ARBA" id="ARBA00023242"/>
    </source>
</evidence>
<dbReference type="RefSeq" id="XP_003644408.1">
    <property type="nucleotide sequence ID" value="XM_003644360.1"/>
</dbReference>
<dbReference type="PANTHER" id="PTHR21330:SF1">
    <property type="entry name" value="E3 SUMO-PROTEIN LIGASE NSE2"/>
    <property type="match status" value="1"/>
</dbReference>
<dbReference type="Pfam" id="PF11789">
    <property type="entry name" value="zf-Nse"/>
    <property type="match status" value="1"/>
</dbReference>
<dbReference type="GO" id="GO:0030915">
    <property type="term" value="C:Smc5-Smc6 complex"/>
    <property type="evidence" value="ECO:0007669"/>
    <property type="project" value="EnsemblFungi"/>
</dbReference>
<dbReference type="InterPro" id="IPR026846">
    <property type="entry name" value="Nse2(Mms21)"/>
</dbReference>
<comment type="pathway">
    <text evidence="2">Protein modification; protein sumoylation.</text>
</comment>
<dbReference type="GO" id="GO:0016925">
    <property type="term" value="P:protein sumoylation"/>
    <property type="evidence" value="ECO:0007669"/>
    <property type="project" value="UniProtKB-UniPathway"/>
</dbReference>
<keyword evidence="14" id="KW-1185">Reference proteome</keyword>
<evidence type="ECO:0000256" key="11">
    <source>
        <dbReference type="SAM" id="Coils"/>
    </source>
</evidence>
<dbReference type="PANTHER" id="PTHR21330">
    <property type="entry name" value="E3 SUMO-PROTEIN LIGASE NSE2"/>
    <property type="match status" value="1"/>
</dbReference>
<dbReference type="Gene3D" id="1.20.120.1010">
    <property type="match status" value="1"/>
</dbReference>
<dbReference type="eggNOG" id="KOG2979">
    <property type="taxonomic scope" value="Eukaryota"/>
</dbReference>
<feature type="coiled-coil region" evidence="11">
    <location>
        <begin position="67"/>
        <end position="94"/>
    </location>
</feature>
<keyword evidence="7" id="KW-0833">Ubl conjugation pathway</keyword>
<dbReference type="GO" id="GO:0016567">
    <property type="term" value="P:protein ubiquitination"/>
    <property type="evidence" value="ECO:0007669"/>
    <property type="project" value="InterPro"/>
</dbReference>
<evidence type="ECO:0000256" key="6">
    <source>
        <dbReference type="ARBA" id="ARBA00022771"/>
    </source>
</evidence>
<name>G8JNC7_ERECY</name>
<dbReference type="GO" id="GO:0005635">
    <property type="term" value="C:nuclear envelope"/>
    <property type="evidence" value="ECO:0007669"/>
    <property type="project" value="EnsemblFungi"/>
</dbReference>
<keyword evidence="6 10" id="KW-0863">Zinc-finger</keyword>
<dbReference type="GO" id="GO:0004842">
    <property type="term" value="F:ubiquitin-protein transferase activity"/>
    <property type="evidence" value="ECO:0007669"/>
    <property type="project" value="InterPro"/>
</dbReference>
<dbReference type="KEGG" id="erc:Ecym_1358"/>
<dbReference type="OMA" id="IELICPI"/>
<dbReference type="GO" id="GO:0061665">
    <property type="term" value="F:SUMO ligase activity"/>
    <property type="evidence" value="ECO:0007669"/>
    <property type="project" value="TreeGrafter"/>
</dbReference>
<dbReference type="SUPFAM" id="SSF57850">
    <property type="entry name" value="RING/U-box"/>
    <property type="match status" value="1"/>
</dbReference>
<evidence type="ECO:0000256" key="8">
    <source>
        <dbReference type="ARBA" id="ARBA00022833"/>
    </source>
</evidence>
<dbReference type="Gene3D" id="3.30.40.10">
    <property type="entry name" value="Zinc/RING finger domain, C3HC4 (zinc finger)"/>
    <property type="match status" value="1"/>
</dbReference>
<dbReference type="GO" id="GO:0030291">
    <property type="term" value="F:protein serine/threonine kinase inhibitor activity"/>
    <property type="evidence" value="ECO:0007669"/>
    <property type="project" value="EnsemblFungi"/>
</dbReference>
<keyword evidence="9" id="KW-0539">Nucleus</keyword>
<dbReference type="InterPro" id="IPR013083">
    <property type="entry name" value="Znf_RING/FYVE/PHD"/>
</dbReference>
<comment type="similarity">
    <text evidence="3">Belongs to the NSE2 family.</text>
</comment>